<feature type="repeat" description="ANK" evidence="3">
    <location>
        <begin position="186"/>
        <end position="224"/>
    </location>
</feature>
<keyword evidence="2 3" id="KW-0040">ANK repeat</keyword>
<keyword evidence="1" id="KW-0677">Repeat</keyword>
<evidence type="ECO:0000313" key="4">
    <source>
        <dbReference type="EMBL" id="KAJ6441528.1"/>
    </source>
</evidence>
<dbReference type="AlphaFoldDB" id="A0AB34FRS0"/>
<protein>
    <submittedName>
        <fullName evidence="4">Isoform Er10 of ankyrin-1</fullName>
    </submittedName>
</protein>
<organism evidence="4 5">
    <name type="scientific">Purpureocillium lavendulum</name>
    <dbReference type="NCBI Taxonomy" id="1247861"/>
    <lineage>
        <taxon>Eukaryota</taxon>
        <taxon>Fungi</taxon>
        <taxon>Dikarya</taxon>
        <taxon>Ascomycota</taxon>
        <taxon>Pezizomycotina</taxon>
        <taxon>Sordariomycetes</taxon>
        <taxon>Hypocreomycetidae</taxon>
        <taxon>Hypocreales</taxon>
        <taxon>Ophiocordycipitaceae</taxon>
        <taxon>Purpureocillium</taxon>
    </lineage>
</organism>
<dbReference type="PANTHER" id="PTHR24198:SF165">
    <property type="entry name" value="ANKYRIN REPEAT-CONTAINING PROTEIN-RELATED"/>
    <property type="match status" value="1"/>
</dbReference>
<keyword evidence="5" id="KW-1185">Reference proteome</keyword>
<proteinExistence type="predicted"/>
<evidence type="ECO:0000313" key="5">
    <source>
        <dbReference type="Proteomes" id="UP001163105"/>
    </source>
</evidence>
<name>A0AB34FRS0_9HYPO</name>
<dbReference type="PROSITE" id="PS50297">
    <property type="entry name" value="ANK_REP_REGION"/>
    <property type="match status" value="1"/>
</dbReference>
<gene>
    <name evidence="4" type="ORF">O9K51_05079</name>
</gene>
<evidence type="ECO:0000256" key="1">
    <source>
        <dbReference type="ARBA" id="ARBA00022737"/>
    </source>
</evidence>
<dbReference type="InterPro" id="IPR036770">
    <property type="entry name" value="Ankyrin_rpt-contain_sf"/>
</dbReference>
<evidence type="ECO:0000256" key="2">
    <source>
        <dbReference type="ARBA" id="ARBA00023043"/>
    </source>
</evidence>
<dbReference type="PANTHER" id="PTHR24198">
    <property type="entry name" value="ANKYRIN REPEAT AND PROTEIN KINASE DOMAIN-CONTAINING PROTEIN"/>
    <property type="match status" value="1"/>
</dbReference>
<dbReference type="EMBL" id="JAQHRD010000004">
    <property type="protein sequence ID" value="KAJ6441528.1"/>
    <property type="molecule type" value="Genomic_DNA"/>
</dbReference>
<sequence length="285" mass="31010">MSLSSLDACLLEQVAGHLTDADLGALVRTSKQTHDALNQTLYKRTLLPRNEHVLPWAVQNSRIQTVHHAVSAGASVSFQGEHHSPLLIQAVIKGDTRLAATVLNARDADINVADLFGNTALSIACEFGDIRMVKMLVGHRGHWIHVNAPDARGRTPLMQAARCSNETIVHFLLAATPVRVERRCDHGHTALHYAAMAGDKEGLAPEQCVRHLLAAGVYPNKKGPLGRTALGYAAETGNFGIALRLMQTGVVDPNRPEGEYALTPKELAVRKGHAAVWWLLQNYPF</sequence>
<dbReference type="Pfam" id="PF12796">
    <property type="entry name" value="Ank_2"/>
    <property type="match status" value="2"/>
</dbReference>
<evidence type="ECO:0000256" key="3">
    <source>
        <dbReference type="PROSITE-ProRule" id="PRU00023"/>
    </source>
</evidence>
<dbReference type="Proteomes" id="UP001163105">
    <property type="component" value="Unassembled WGS sequence"/>
</dbReference>
<accession>A0AB34FRS0</accession>
<dbReference type="SUPFAM" id="SSF48403">
    <property type="entry name" value="Ankyrin repeat"/>
    <property type="match status" value="1"/>
</dbReference>
<dbReference type="PROSITE" id="PS50088">
    <property type="entry name" value="ANK_REPEAT"/>
    <property type="match status" value="1"/>
</dbReference>
<dbReference type="InterPro" id="IPR002110">
    <property type="entry name" value="Ankyrin_rpt"/>
</dbReference>
<dbReference type="Gene3D" id="1.25.40.20">
    <property type="entry name" value="Ankyrin repeat-containing domain"/>
    <property type="match status" value="2"/>
</dbReference>
<comment type="caution">
    <text evidence="4">The sequence shown here is derived from an EMBL/GenBank/DDBJ whole genome shotgun (WGS) entry which is preliminary data.</text>
</comment>
<dbReference type="SMART" id="SM00248">
    <property type="entry name" value="ANK"/>
    <property type="match status" value="6"/>
</dbReference>
<reference evidence="4" key="1">
    <citation type="submission" date="2023-01" db="EMBL/GenBank/DDBJ databases">
        <title>The growth and conidiation of Purpureocillium lavendulum are regulated by nitrogen source and histone H3K14 acetylation.</title>
        <authorList>
            <person name="Tang P."/>
            <person name="Han J."/>
            <person name="Zhang C."/>
            <person name="Tang P."/>
            <person name="Qi F."/>
            <person name="Zhang K."/>
            <person name="Liang L."/>
        </authorList>
    </citation>
    <scope>NUCLEOTIDE SEQUENCE</scope>
    <source>
        <strain evidence="4">YMF1.00683</strain>
    </source>
</reference>